<name>A0A9P6CW47_9AGAR</name>
<evidence type="ECO:0008006" key="4">
    <source>
        <dbReference type="Google" id="ProtNLM"/>
    </source>
</evidence>
<dbReference type="Gene3D" id="2.30.30.40">
    <property type="entry name" value="SH3 Domains"/>
    <property type="match status" value="1"/>
</dbReference>
<dbReference type="EMBL" id="MU155391">
    <property type="protein sequence ID" value="KAF9474203.1"/>
    <property type="molecule type" value="Genomic_DNA"/>
</dbReference>
<gene>
    <name evidence="2" type="ORF">BDN70DRAFT_816091</name>
</gene>
<evidence type="ECO:0000313" key="3">
    <source>
        <dbReference type="Proteomes" id="UP000807469"/>
    </source>
</evidence>
<dbReference type="InterPro" id="IPR036028">
    <property type="entry name" value="SH3-like_dom_sf"/>
</dbReference>
<evidence type="ECO:0000256" key="1">
    <source>
        <dbReference type="SAM" id="MobiDB-lite"/>
    </source>
</evidence>
<evidence type="ECO:0000313" key="2">
    <source>
        <dbReference type="EMBL" id="KAF9474203.1"/>
    </source>
</evidence>
<protein>
    <recommendedName>
        <fullName evidence="4">SH3 domain-containing protein</fullName>
    </recommendedName>
</protein>
<comment type="caution">
    <text evidence="2">The sequence shown here is derived from an EMBL/GenBank/DDBJ whole genome shotgun (WGS) entry which is preliminary data.</text>
</comment>
<feature type="region of interest" description="Disordered" evidence="1">
    <location>
        <begin position="1"/>
        <end position="58"/>
    </location>
</feature>
<sequence length="200" mass="21880">MSVRPFSPSESFAFPKPPDPVDRSSTAYSKRSSTTTVSNKSPDSSPHNSHVEIIPPIPSAPTFPPPALVSPNLFGAEPVANPFADNNPFEDTHAFAEVEYIKRPFNPSLPDELQVAPDDSVRVLQTFDDGWALVEKVATDDGKGKERHGNYEKGLIPIDCLREPGETLSSFFAVKRVSTYNYAESTRTVSSESPFAFSAF</sequence>
<dbReference type="Proteomes" id="UP000807469">
    <property type="component" value="Unassembled WGS sequence"/>
</dbReference>
<feature type="compositionally biased region" description="Polar residues" evidence="1">
    <location>
        <begin position="23"/>
        <end position="48"/>
    </location>
</feature>
<dbReference type="SUPFAM" id="SSF50044">
    <property type="entry name" value="SH3-domain"/>
    <property type="match status" value="1"/>
</dbReference>
<proteinExistence type="predicted"/>
<reference evidence="2" key="1">
    <citation type="submission" date="2020-11" db="EMBL/GenBank/DDBJ databases">
        <authorList>
            <consortium name="DOE Joint Genome Institute"/>
            <person name="Ahrendt S."/>
            <person name="Riley R."/>
            <person name="Andreopoulos W."/>
            <person name="Labutti K."/>
            <person name="Pangilinan J."/>
            <person name="Ruiz-Duenas F.J."/>
            <person name="Barrasa J.M."/>
            <person name="Sanchez-Garcia M."/>
            <person name="Camarero S."/>
            <person name="Miyauchi S."/>
            <person name="Serrano A."/>
            <person name="Linde D."/>
            <person name="Babiker R."/>
            <person name="Drula E."/>
            <person name="Ayuso-Fernandez I."/>
            <person name="Pacheco R."/>
            <person name="Padilla G."/>
            <person name="Ferreira P."/>
            <person name="Barriuso J."/>
            <person name="Kellner H."/>
            <person name="Castanera R."/>
            <person name="Alfaro M."/>
            <person name="Ramirez L."/>
            <person name="Pisabarro A.G."/>
            <person name="Kuo A."/>
            <person name="Tritt A."/>
            <person name="Lipzen A."/>
            <person name="He G."/>
            <person name="Yan M."/>
            <person name="Ng V."/>
            <person name="Cullen D."/>
            <person name="Martin F."/>
            <person name="Rosso M.-N."/>
            <person name="Henrissat B."/>
            <person name="Hibbett D."/>
            <person name="Martinez A.T."/>
            <person name="Grigoriev I.V."/>
        </authorList>
    </citation>
    <scope>NUCLEOTIDE SEQUENCE</scope>
    <source>
        <strain evidence="2">CIRM-BRFM 674</strain>
    </source>
</reference>
<dbReference type="OrthoDB" id="5340910at2759"/>
<keyword evidence="3" id="KW-1185">Reference proteome</keyword>
<dbReference type="AlphaFoldDB" id="A0A9P6CW47"/>
<organism evidence="2 3">
    <name type="scientific">Pholiota conissans</name>
    <dbReference type="NCBI Taxonomy" id="109636"/>
    <lineage>
        <taxon>Eukaryota</taxon>
        <taxon>Fungi</taxon>
        <taxon>Dikarya</taxon>
        <taxon>Basidiomycota</taxon>
        <taxon>Agaricomycotina</taxon>
        <taxon>Agaricomycetes</taxon>
        <taxon>Agaricomycetidae</taxon>
        <taxon>Agaricales</taxon>
        <taxon>Agaricineae</taxon>
        <taxon>Strophariaceae</taxon>
        <taxon>Pholiota</taxon>
    </lineage>
</organism>
<accession>A0A9P6CW47</accession>